<dbReference type="InterPro" id="IPR022998">
    <property type="entry name" value="ThiamineP_synth_TenI"/>
</dbReference>
<keyword evidence="5 9" id="KW-0784">Thiamine biosynthesis</keyword>
<comment type="similarity">
    <text evidence="9">Belongs to the thiamine-phosphate synthase family.</text>
</comment>
<dbReference type="GO" id="GO:0004789">
    <property type="term" value="F:thiamine-phosphate diphosphorylase activity"/>
    <property type="evidence" value="ECO:0007669"/>
    <property type="project" value="UniProtKB-UniRule"/>
</dbReference>
<dbReference type="eggNOG" id="COG0352">
    <property type="taxonomic scope" value="Bacteria"/>
</dbReference>
<comment type="function">
    <text evidence="9">Condenses 4-methyl-5-(beta-hydroxyethyl)thiazole monophosphate (THZ-P) and 2-methyl-4-amino-5-hydroxymethyl pyrimidine pyrophosphate (HMP-PP) to form thiamine monophosphate (TMP).</text>
</comment>
<dbReference type="OrthoDB" id="9789949at2"/>
<evidence type="ECO:0000256" key="7">
    <source>
        <dbReference type="ARBA" id="ARBA00047851"/>
    </source>
</evidence>
<organism evidence="11 12">
    <name type="scientific">Psychrobacter aquaticus CMS 56</name>
    <dbReference type="NCBI Taxonomy" id="1354303"/>
    <lineage>
        <taxon>Bacteria</taxon>
        <taxon>Pseudomonadati</taxon>
        <taxon>Pseudomonadota</taxon>
        <taxon>Gammaproteobacteria</taxon>
        <taxon>Moraxellales</taxon>
        <taxon>Moraxellaceae</taxon>
        <taxon>Psychrobacter</taxon>
    </lineage>
</organism>
<protein>
    <recommendedName>
        <fullName evidence="9">Thiamine-phosphate synthase</fullName>
        <shortName evidence="9">TP synthase</shortName>
        <shortName evidence="9">TPS</shortName>
        <ecNumber evidence="9">2.5.1.3</ecNumber>
    </recommendedName>
    <alternativeName>
        <fullName evidence="9">Thiamine-phosphate pyrophosphorylase</fullName>
        <shortName evidence="9">TMP pyrophosphorylase</shortName>
        <shortName evidence="9">TMP-PPase</shortName>
    </alternativeName>
</protein>
<dbReference type="CDD" id="cd00564">
    <property type="entry name" value="TMP_TenI"/>
    <property type="match status" value="1"/>
</dbReference>
<feature type="binding site" evidence="9">
    <location>
        <position position="116"/>
    </location>
    <ligand>
        <name>4-amino-2-methyl-5-(diphosphooxymethyl)pyrimidine</name>
        <dbReference type="ChEBI" id="CHEBI:57841"/>
    </ligand>
</feature>
<dbReference type="UniPathway" id="UPA00060">
    <property type="reaction ID" value="UER00141"/>
</dbReference>
<dbReference type="InterPro" id="IPR013785">
    <property type="entry name" value="Aldolase_TIM"/>
</dbReference>
<evidence type="ECO:0000256" key="6">
    <source>
        <dbReference type="ARBA" id="ARBA00047334"/>
    </source>
</evidence>
<keyword evidence="2 9" id="KW-0808">Transferase</keyword>
<name>U4T4M4_9GAMM</name>
<feature type="binding site" evidence="9">
    <location>
        <position position="78"/>
    </location>
    <ligand>
        <name>4-amino-2-methyl-5-(diphosphooxymethyl)pyrimidine</name>
        <dbReference type="ChEBI" id="CHEBI:57841"/>
    </ligand>
</feature>
<keyword evidence="3 9" id="KW-0479">Metal-binding</keyword>
<comment type="pathway">
    <text evidence="1 9">Cofactor biosynthesis; thiamine diphosphate biosynthesis; thiamine phosphate from 4-amino-2-methyl-5-diphosphomethylpyrimidine and 4-methyl-5-(2-phosphoethyl)-thiazole: step 1/1.</text>
</comment>
<evidence type="ECO:0000256" key="3">
    <source>
        <dbReference type="ARBA" id="ARBA00022723"/>
    </source>
</evidence>
<comment type="caution">
    <text evidence="9">Lacks conserved residue(s) required for the propagation of feature annotation.</text>
</comment>
<dbReference type="HAMAP" id="MF_00097">
    <property type="entry name" value="TMP_synthase"/>
    <property type="match status" value="1"/>
</dbReference>
<feature type="binding site" evidence="9">
    <location>
        <position position="97"/>
    </location>
    <ligand>
        <name>Mg(2+)</name>
        <dbReference type="ChEBI" id="CHEBI:18420"/>
    </ligand>
</feature>
<feature type="binding site" evidence="9">
    <location>
        <position position="146"/>
    </location>
    <ligand>
        <name>4-amino-2-methyl-5-(diphosphooxymethyl)pyrimidine</name>
        <dbReference type="ChEBI" id="CHEBI:57841"/>
    </ligand>
</feature>
<proteinExistence type="inferred from homology"/>
<evidence type="ECO:0000313" key="11">
    <source>
        <dbReference type="EMBL" id="ERL56322.1"/>
    </source>
</evidence>
<dbReference type="Gene3D" id="3.20.20.70">
    <property type="entry name" value="Aldolase class I"/>
    <property type="match status" value="1"/>
</dbReference>
<evidence type="ECO:0000256" key="5">
    <source>
        <dbReference type="ARBA" id="ARBA00022977"/>
    </source>
</evidence>
<comment type="cofactor">
    <cofactor evidence="9">
        <name>Mg(2+)</name>
        <dbReference type="ChEBI" id="CHEBI:18420"/>
    </cofactor>
    <text evidence="9">Binds 1 Mg(2+) ion per subunit.</text>
</comment>
<dbReference type="EMBL" id="AUSW01000015">
    <property type="protein sequence ID" value="ERL56322.1"/>
    <property type="molecule type" value="Genomic_DNA"/>
</dbReference>
<dbReference type="PATRIC" id="fig|1354303.4.peg.988"/>
<dbReference type="GO" id="GO:0005737">
    <property type="term" value="C:cytoplasm"/>
    <property type="evidence" value="ECO:0007669"/>
    <property type="project" value="TreeGrafter"/>
</dbReference>
<dbReference type="PANTHER" id="PTHR20857:SF15">
    <property type="entry name" value="THIAMINE-PHOSPHATE SYNTHASE"/>
    <property type="match status" value="1"/>
</dbReference>
<keyword evidence="4 9" id="KW-0460">Magnesium</keyword>
<comment type="catalytic activity">
    <reaction evidence="6 9">
        <text>4-methyl-5-(2-phosphooxyethyl)-thiazole + 4-amino-2-methyl-5-(diphosphooxymethyl)pyrimidine + H(+) = thiamine phosphate + diphosphate</text>
        <dbReference type="Rhea" id="RHEA:22328"/>
        <dbReference type="ChEBI" id="CHEBI:15378"/>
        <dbReference type="ChEBI" id="CHEBI:33019"/>
        <dbReference type="ChEBI" id="CHEBI:37575"/>
        <dbReference type="ChEBI" id="CHEBI:57841"/>
        <dbReference type="ChEBI" id="CHEBI:58296"/>
        <dbReference type="EC" id="2.5.1.3"/>
    </reaction>
</comment>
<dbReference type="STRING" id="1354303.M917_1000"/>
<evidence type="ECO:0000259" key="10">
    <source>
        <dbReference type="Pfam" id="PF02581"/>
    </source>
</evidence>
<comment type="caution">
    <text evidence="11">The sequence shown here is derived from an EMBL/GenBank/DDBJ whole genome shotgun (WGS) entry which is preliminary data.</text>
</comment>
<feature type="binding site" evidence="9">
    <location>
        <position position="79"/>
    </location>
    <ligand>
        <name>Mg(2+)</name>
        <dbReference type="ChEBI" id="CHEBI:18420"/>
    </ligand>
</feature>
<evidence type="ECO:0000256" key="2">
    <source>
        <dbReference type="ARBA" id="ARBA00022679"/>
    </source>
</evidence>
<dbReference type="SUPFAM" id="SSF51391">
    <property type="entry name" value="Thiamin phosphate synthase"/>
    <property type="match status" value="1"/>
</dbReference>
<evidence type="ECO:0000256" key="4">
    <source>
        <dbReference type="ARBA" id="ARBA00022842"/>
    </source>
</evidence>
<dbReference type="Pfam" id="PF02581">
    <property type="entry name" value="TMP-TENI"/>
    <property type="match status" value="1"/>
</dbReference>
<keyword evidence="12" id="KW-1185">Reference proteome</keyword>
<evidence type="ECO:0000256" key="9">
    <source>
        <dbReference type="HAMAP-Rule" id="MF_00097"/>
    </source>
</evidence>
<sequence length="222" mass="23936">MIQSPTSPMPRLYLLTNDDEFALLYQKLEAALATGLIALLQVRRKQTLTLPDGESILYEEALKIVNLAKAHNVAVVINDDIDLAKKLGVGVHLGQTDGDISDAKQQLASDQIIGRTCHGDMDLVAEAKNDGASYAAMGAVFTSTTKPNADIVSRSQLMQGCQQGIAMCVIGGLTAENVSELVGLPITYVAVVGDIMDLPIERIANRCQQWQQAFSNWNKPAL</sequence>
<dbReference type="PANTHER" id="PTHR20857">
    <property type="entry name" value="THIAMINE-PHOSPHATE PYROPHOSPHORYLASE"/>
    <property type="match status" value="1"/>
</dbReference>
<dbReference type="GO" id="GO:0009228">
    <property type="term" value="P:thiamine biosynthetic process"/>
    <property type="evidence" value="ECO:0007669"/>
    <property type="project" value="UniProtKB-KW"/>
</dbReference>
<dbReference type="EC" id="2.5.1.3" evidence="9"/>
<dbReference type="Proteomes" id="UP000016761">
    <property type="component" value="Unassembled WGS sequence"/>
</dbReference>
<dbReference type="InterPro" id="IPR034291">
    <property type="entry name" value="TMP_synthase"/>
</dbReference>
<dbReference type="GO" id="GO:0009229">
    <property type="term" value="P:thiamine diphosphate biosynthetic process"/>
    <property type="evidence" value="ECO:0007669"/>
    <property type="project" value="UniProtKB-UniRule"/>
</dbReference>
<evidence type="ECO:0000256" key="1">
    <source>
        <dbReference type="ARBA" id="ARBA00005165"/>
    </source>
</evidence>
<comment type="catalytic activity">
    <reaction evidence="8 9">
        <text>2-[(2R,5Z)-2-carboxy-4-methylthiazol-5(2H)-ylidene]ethyl phosphate + 4-amino-2-methyl-5-(diphosphooxymethyl)pyrimidine + 2 H(+) = thiamine phosphate + CO2 + diphosphate</text>
        <dbReference type="Rhea" id="RHEA:47844"/>
        <dbReference type="ChEBI" id="CHEBI:15378"/>
        <dbReference type="ChEBI" id="CHEBI:16526"/>
        <dbReference type="ChEBI" id="CHEBI:33019"/>
        <dbReference type="ChEBI" id="CHEBI:37575"/>
        <dbReference type="ChEBI" id="CHEBI:57841"/>
        <dbReference type="ChEBI" id="CHEBI:62899"/>
        <dbReference type="EC" id="2.5.1.3"/>
    </reaction>
</comment>
<dbReference type="GO" id="GO:0000287">
    <property type="term" value="F:magnesium ion binding"/>
    <property type="evidence" value="ECO:0007669"/>
    <property type="project" value="UniProtKB-UniRule"/>
</dbReference>
<dbReference type="RefSeq" id="WP_021813653.1">
    <property type="nucleotide sequence ID" value="NZ_AUSW01000015.1"/>
</dbReference>
<feature type="binding site" evidence="9">
    <location>
        <position position="172"/>
    </location>
    <ligand>
        <name>2-[(2R,5Z)-2-carboxy-4-methylthiazol-5(2H)-ylidene]ethyl phosphate</name>
        <dbReference type="ChEBI" id="CHEBI:62899"/>
    </ligand>
</feature>
<dbReference type="AlphaFoldDB" id="U4T4M4"/>
<feature type="binding site" evidence="9">
    <location>
        <begin position="41"/>
        <end position="45"/>
    </location>
    <ligand>
        <name>4-amino-2-methyl-5-(diphosphooxymethyl)pyrimidine</name>
        <dbReference type="ChEBI" id="CHEBI:57841"/>
    </ligand>
</feature>
<evidence type="ECO:0000256" key="8">
    <source>
        <dbReference type="ARBA" id="ARBA00047883"/>
    </source>
</evidence>
<feature type="domain" description="Thiamine phosphate synthase/TenI" evidence="10">
    <location>
        <begin position="12"/>
        <end position="195"/>
    </location>
</feature>
<evidence type="ECO:0000313" key="12">
    <source>
        <dbReference type="Proteomes" id="UP000016761"/>
    </source>
</evidence>
<dbReference type="InterPro" id="IPR036206">
    <property type="entry name" value="ThiamineP_synth_sf"/>
</dbReference>
<gene>
    <name evidence="9" type="primary">thiE</name>
    <name evidence="11" type="ORF">M917_1000</name>
</gene>
<comment type="catalytic activity">
    <reaction evidence="7 9">
        <text>2-(2-carboxy-4-methylthiazol-5-yl)ethyl phosphate + 4-amino-2-methyl-5-(diphosphooxymethyl)pyrimidine + 2 H(+) = thiamine phosphate + CO2 + diphosphate</text>
        <dbReference type="Rhea" id="RHEA:47848"/>
        <dbReference type="ChEBI" id="CHEBI:15378"/>
        <dbReference type="ChEBI" id="CHEBI:16526"/>
        <dbReference type="ChEBI" id="CHEBI:33019"/>
        <dbReference type="ChEBI" id="CHEBI:37575"/>
        <dbReference type="ChEBI" id="CHEBI:57841"/>
        <dbReference type="ChEBI" id="CHEBI:62890"/>
        <dbReference type="EC" id="2.5.1.3"/>
    </reaction>
</comment>
<accession>U4T4M4</accession>
<feature type="binding site" evidence="9">
    <location>
        <begin position="143"/>
        <end position="145"/>
    </location>
    <ligand>
        <name>2-[(2R,5Z)-2-carboxy-4-methylthiazol-5(2H)-ylidene]ethyl phosphate</name>
        <dbReference type="ChEBI" id="CHEBI:62899"/>
    </ligand>
</feature>
<reference evidence="11 12" key="1">
    <citation type="journal article" date="2013" name="Genome Announc.">
        <title>Draft Genome Sequence of Psychrobacter aquaticus Strain CMS 56T, Isolated from a Cyanobacterial Mat Sample Collected from Water Bodies in the McMurdo Dry Valley Region of Antarctica.</title>
        <authorList>
            <person name="Reddy G.S."/>
            <person name="Ara S."/>
            <person name="Singh A."/>
            <person name="Kumar Pinnaka A."/>
            <person name="Shivaji S."/>
        </authorList>
    </citation>
    <scope>NUCLEOTIDE SEQUENCE [LARGE SCALE GENOMIC DNA]</scope>
    <source>
        <strain evidence="11 12">CMS 56</strain>
    </source>
</reference>